<evidence type="ECO:0000256" key="4">
    <source>
        <dbReference type="ARBA" id="ARBA00022679"/>
    </source>
</evidence>
<dbReference type="InterPro" id="IPR032828">
    <property type="entry name" value="PolyA_RNA-bd"/>
</dbReference>
<evidence type="ECO:0000256" key="12">
    <source>
        <dbReference type="RuleBase" id="RU003953"/>
    </source>
</evidence>
<dbReference type="SUPFAM" id="SSF81891">
    <property type="entry name" value="Poly A polymerase C-terminal region-like"/>
    <property type="match status" value="1"/>
</dbReference>
<dbReference type="InterPro" id="IPR052390">
    <property type="entry name" value="tRNA_nt/polyA_polymerase"/>
</dbReference>
<reference evidence="14 15" key="1">
    <citation type="submission" date="2016-10" db="EMBL/GenBank/DDBJ databases">
        <authorList>
            <person name="de Groot N.N."/>
        </authorList>
    </citation>
    <scope>NUCLEOTIDE SEQUENCE [LARGE SCALE GENOMIC DNA]</scope>
    <source>
        <strain evidence="14 15">DSM 21632</strain>
    </source>
</reference>
<dbReference type="InterPro" id="IPR046342">
    <property type="entry name" value="CBS_dom_sf"/>
</dbReference>
<protein>
    <submittedName>
        <fullName evidence="14">tRNA nucleotidyltransferase (CCA-adding enzyme)</fullName>
    </submittedName>
</protein>
<sequence>MRVITTHKMMDFDGLASLICAAKLYPDAVMALPAEQTAPVRDYLALYKDTFPFVSAKDVTWEEVNHLVIVDTNNVHRTDAPTGLIKADDVCITVYDHHALLEEEKSDVIQYYVERTGAAVTILLEELIKQQIPLSSYEVTLFALGLYTDTGSFMYPSTTVRDLQAAVYLKENGMDLDVVQQFAERSLSEPQQNAFQSLLQSAEHVPLEGLDIVIVSMETDNYIAGLNDITSKVLEMTGAHAVFNVTQLKNKVVVIARAASDRINVLPLIKTLSGGGHEKAAAATIKNAALDETLPTVKEQLPSIITRALNAETLMSSPVKTLEEETTIDEAKQQMLHFGHNGFPIINHDGNLAGVISRRDVDKAHAHGLGHAPVKGFMTKNPVTITKRTSFEEMQQQMISHNIGRLPVLEKKRVVGIVTRSDVVEHMHQHADNHLPMDLTARMREYIPSDYYQLIQTAGRLAAGMKMEAYLIGGIVRDILLKKPNEDVDIVIEGDGTAFADAFAKETGGSVTLHDTFQTATISTNTGRKIDVSTSRAEYYEEPAALPVVVRSRLKEDLSRRDFTLNAMAISLSPESFGTLIDYYNGHNDMQQKRLRVLHNLSFVEDPTRILRGIRFEQRFSFHMDPQTKSFLRYATRSIALLSHTRIVADMKRLFDETDPVKSIARLHELGVLEHFLPGAVWNEKASASLQALLGFLQTYPRFIEAEDKWFFVTACLYTDSERSADTLENIAVTKPQKKTAHHFITWLQHDSEEIYTSFGTFHHAARSLEDGALLLAAASAAGSQQENKASFILSYIKKRQHMPAWISGDDIKARGAAPGPAFADYLLAVEKATLDDDVKNRQEALAYLDDEMRKKEK</sequence>
<dbReference type="InterPro" id="IPR003156">
    <property type="entry name" value="DHHA1_dom"/>
</dbReference>
<dbReference type="Pfam" id="PF01743">
    <property type="entry name" value="PolyA_pol"/>
    <property type="match status" value="1"/>
</dbReference>
<name>A0A1G8H1P5_9BACI</name>
<evidence type="ECO:0000256" key="1">
    <source>
        <dbReference type="ARBA" id="ARBA00001946"/>
    </source>
</evidence>
<dbReference type="CDD" id="cd04595">
    <property type="entry name" value="CBS_pair_DHH_polyA_Pol_assoc"/>
    <property type="match status" value="1"/>
</dbReference>
<dbReference type="InterPro" id="IPR038763">
    <property type="entry name" value="DHH_sf"/>
</dbReference>
<keyword evidence="15" id="KW-1185">Reference proteome</keyword>
<dbReference type="Gene3D" id="3.10.310.30">
    <property type="match status" value="1"/>
</dbReference>
<evidence type="ECO:0000313" key="14">
    <source>
        <dbReference type="EMBL" id="SDI00489.1"/>
    </source>
</evidence>
<comment type="cofactor">
    <cofactor evidence="1">
        <name>Mg(2+)</name>
        <dbReference type="ChEBI" id="CHEBI:18420"/>
    </cofactor>
</comment>
<dbReference type="STRING" id="568899.SAMN05192534_11810"/>
<dbReference type="Pfam" id="PF02272">
    <property type="entry name" value="DHHA1"/>
    <property type="match status" value="1"/>
</dbReference>
<dbReference type="AlphaFoldDB" id="A0A1G8H1P5"/>
<keyword evidence="3" id="KW-0820">tRNA-binding</keyword>
<keyword evidence="10 12" id="KW-0694">RNA-binding</keyword>
<dbReference type="PANTHER" id="PTHR47788:SF1">
    <property type="entry name" value="A-ADDING TRNA NUCLEOTIDYLTRANSFERASE"/>
    <property type="match status" value="1"/>
</dbReference>
<keyword evidence="8" id="KW-0547">Nucleotide-binding</keyword>
<proteinExistence type="inferred from homology"/>
<dbReference type="OrthoDB" id="9805698at2"/>
<dbReference type="EMBL" id="FNDK01000018">
    <property type="protein sequence ID" value="SDI00489.1"/>
    <property type="molecule type" value="Genomic_DNA"/>
</dbReference>
<dbReference type="Pfam" id="PF12627">
    <property type="entry name" value="PolyA_pol_RNAbd"/>
    <property type="match status" value="1"/>
</dbReference>
<dbReference type="PROSITE" id="PS51371">
    <property type="entry name" value="CBS"/>
    <property type="match status" value="2"/>
</dbReference>
<evidence type="ECO:0000256" key="7">
    <source>
        <dbReference type="ARBA" id="ARBA00022723"/>
    </source>
</evidence>
<feature type="domain" description="CBS" evidence="13">
    <location>
        <begin position="378"/>
        <end position="437"/>
    </location>
</feature>
<dbReference type="Gene3D" id="3.90.1640.10">
    <property type="entry name" value="inorganic pyrophosphatase (n-terminal core)"/>
    <property type="match status" value="1"/>
</dbReference>
<gene>
    <name evidence="14" type="ORF">SAMN05192534_11810</name>
</gene>
<organism evidence="14 15">
    <name type="scientific">Alteribacillus persepolensis</name>
    <dbReference type="NCBI Taxonomy" id="568899"/>
    <lineage>
        <taxon>Bacteria</taxon>
        <taxon>Bacillati</taxon>
        <taxon>Bacillota</taxon>
        <taxon>Bacilli</taxon>
        <taxon>Bacillales</taxon>
        <taxon>Bacillaceae</taxon>
        <taxon>Alteribacillus</taxon>
    </lineage>
</organism>
<evidence type="ECO:0000256" key="11">
    <source>
        <dbReference type="PROSITE-ProRule" id="PRU00703"/>
    </source>
</evidence>
<keyword evidence="11" id="KW-0129">CBS domain</keyword>
<dbReference type="InterPro" id="IPR002646">
    <property type="entry name" value="PolA_pol_head_dom"/>
</dbReference>
<dbReference type="GO" id="GO:0008033">
    <property type="term" value="P:tRNA processing"/>
    <property type="evidence" value="ECO:0007669"/>
    <property type="project" value="UniProtKB-KW"/>
</dbReference>
<dbReference type="GO" id="GO:0000166">
    <property type="term" value="F:nucleotide binding"/>
    <property type="evidence" value="ECO:0007669"/>
    <property type="project" value="UniProtKB-KW"/>
</dbReference>
<evidence type="ECO:0000256" key="10">
    <source>
        <dbReference type="ARBA" id="ARBA00022884"/>
    </source>
</evidence>
<dbReference type="SUPFAM" id="SSF81301">
    <property type="entry name" value="Nucleotidyltransferase"/>
    <property type="match status" value="1"/>
</dbReference>
<keyword evidence="5" id="KW-0819">tRNA processing</keyword>
<dbReference type="Proteomes" id="UP000199163">
    <property type="component" value="Unassembled WGS sequence"/>
</dbReference>
<evidence type="ECO:0000256" key="8">
    <source>
        <dbReference type="ARBA" id="ARBA00022741"/>
    </source>
</evidence>
<evidence type="ECO:0000313" key="15">
    <source>
        <dbReference type="Proteomes" id="UP000199163"/>
    </source>
</evidence>
<keyword evidence="9" id="KW-0460">Magnesium</keyword>
<dbReference type="Gene3D" id="1.10.3090.10">
    <property type="entry name" value="cca-adding enzyme, domain 2"/>
    <property type="match status" value="1"/>
</dbReference>
<dbReference type="RefSeq" id="WP_091274793.1">
    <property type="nucleotide sequence ID" value="NZ_FNDK01000018.1"/>
</dbReference>
<dbReference type="PANTHER" id="PTHR47788">
    <property type="entry name" value="POLYA POLYMERASE"/>
    <property type="match status" value="1"/>
</dbReference>
<accession>A0A1G8H1P5</accession>
<dbReference type="Gene3D" id="3.30.460.10">
    <property type="entry name" value="Beta Polymerase, domain 2"/>
    <property type="match status" value="1"/>
</dbReference>
<evidence type="ECO:0000256" key="5">
    <source>
        <dbReference type="ARBA" id="ARBA00022694"/>
    </source>
</evidence>
<evidence type="ECO:0000256" key="3">
    <source>
        <dbReference type="ARBA" id="ARBA00022555"/>
    </source>
</evidence>
<dbReference type="Pfam" id="PF01368">
    <property type="entry name" value="DHH"/>
    <property type="match status" value="1"/>
</dbReference>
<keyword evidence="6" id="KW-0548">Nucleotidyltransferase</keyword>
<dbReference type="CDD" id="cd05398">
    <property type="entry name" value="NT_ClassII-CCAase"/>
    <property type="match status" value="1"/>
</dbReference>
<dbReference type="InterPro" id="IPR001667">
    <property type="entry name" value="DDH_dom"/>
</dbReference>
<keyword evidence="4 12" id="KW-0808">Transferase</keyword>
<dbReference type="SMART" id="SM00116">
    <property type="entry name" value="CBS"/>
    <property type="match status" value="2"/>
</dbReference>
<dbReference type="Pfam" id="PF13735">
    <property type="entry name" value="tRNA_NucTran2_2"/>
    <property type="match status" value="1"/>
</dbReference>
<evidence type="ECO:0000259" key="13">
    <source>
        <dbReference type="PROSITE" id="PS51371"/>
    </source>
</evidence>
<dbReference type="InterPro" id="IPR032810">
    <property type="entry name" value="CCA-adding_enz_C"/>
</dbReference>
<evidence type="ECO:0000256" key="6">
    <source>
        <dbReference type="ARBA" id="ARBA00022695"/>
    </source>
</evidence>
<dbReference type="InterPro" id="IPR043519">
    <property type="entry name" value="NT_sf"/>
</dbReference>
<comment type="similarity">
    <text evidence="2 12">Belongs to the tRNA nucleotidyltransferase/poly(A) polymerase family.</text>
</comment>
<dbReference type="GO" id="GO:0000049">
    <property type="term" value="F:tRNA binding"/>
    <property type="evidence" value="ECO:0007669"/>
    <property type="project" value="UniProtKB-KW"/>
</dbReference>
<dbReference type="SUPFAM" id="SSF64182">
    <property type="entry name" value="DHH phosphoesterases"/>
    <property type="match status" value="1"/>
</dbReference>
<feature type="domain" description="CBS" evidence="13">
    <location>
        <begin position="315"/>
        <end position="374"/>
    </location>
</feature>
<dbReference type="GO" id="GO:0046872">
    <property type="term" value="F:metal ion binding"/>
    <property type="evidence" value="ECO:0007669"/>
    <property type="project" value="UniProtKB-KW"/>
</dbReference>
<keyword evidence="7" id="KW-0479">Metal-binding</keyword>
<dbReference type="InterPro" id="IPR000644">
    <property type="entry name" value="CBS_dom"/>
</dbReference>
<dbReference type="GO" id="GO:0016779">
    <property type="term" value="F:nucleotidyltransferase activity"/>
    <property type="evidence" value="ECO:0007669"/>
    <property type="project" value="UniProtKB-KW"/>
</dbReference>
<evidence type="ECO:0000256" key="9">
    <source>
        <dbReference type="ARBA" id="ARBA00022842"/>
    </source>
</evidence>
<evidence type="ECO:0000256" key="2">
    <source>
        <dbReference type="ARBA" id="ARBA00007265"/>
    </source>
</evidence>
<dbReference type="Gene3D" id="3.10.580.10">
    <property type="entry name" value="CBS-domain"/>
    <property type="match status" value="1"/>
</dbReference>
<dbReference type="Pfam" id="PF00571">
    <property type="entry name" value="CBS"/>
    <property type="match status" value="2"/>
</dbReference>
<dbReference type="SUPFAM" id="SSF54631">
    <property type="entry name" value="CBS-domain pair"/>
    <property type="match status" value="1"/>
</dbReference>